<comment type="similarity">
    <text evidence="1 2">Belongs to the anti-sigma-factor antagonist family.</text>
</comment>
<name>A0ABR5SGY2_9BACT</name>
<dbReference type="PROSITE" id="PS50801">
    <property type="entry name" value="STAS"/>
    <property type="match status" value="1"/>
</dbReference>
<dbReference type="Pfam" id="PF01740">
    <property type="entry name" value="STAS"/>
    <property type="match status" value="1"/>
</dbReference>
<accession>A0ABR5SGY2</accession>
<dbReference type="EMBL" id="LNQR01000034">
    <property type="protein sequence ID" value="KWT90956.1"/>
    <property type="molecule type" value="Genomic_DNA"/>
</dbReference>
<dbReference type="NCBIfam" id="TIGR00377">
    <property type="entry name" value="ant_ant_sig"/>
    <property type="match status" value="1"/>
</dbReference>
<evidence type="ECO:0000256" key="2">
    <source>
        <dbReference type="RuleBase" id="RU003749"/>
    </source>
</evidence>
<dbReference type="InterPro" id="IPR002645">
    <property type="entry name" value="STAS_dom"/>
</dbReference>
<dbReference type="InterPro" id="IPR036513">
    <property type="entry name" value="STAS_dom_sf"/>
</dbReference>
<comment type="caution">
    <text evidence="4">The sequence shown here is derived from an EMBL/GenBank/DDBJ whole genome shotgun (WGS) entry which is preliminary data.</text>
</comment>
<evidence type="ECO:0000259" key="3">
    <source>
        <dbReference type="PROSITE" id="PS50801"/>
    </source>
</evidence>
<sequence length="109" mass="11983">MEVKIEKKDGIDVISLNGRLDASNAPVFDEKMMDVLSQKPGKVIVSLKELEYVSSAGLRVFLAAAKEIKKIDGRIVFAEPAEHVFKVLKMSGLDTILKIYKSMDEAVSG</sequence>
<feature type="domain" description="STAS" evidence="3">
    <location>
        <begin position="1"/>
        <end position="109"/>
    </location>
</feature>
<dbReference type="RefSeq" id="WP_085051690.1">
    <property type="nucleotide sequence ID" value="NZ_LNQR01000034.1"/>
</dbReference>
<proteinExistence type="inferred from homology"/>
<organism evidence="4 5">
    <name type="scientific">Candidatus Magnetominusculus xianensis</name>
    <dbReference type="NCBI Taxonomy" id="1748249"/>
    <lineage>
        <taxon>Bacteria</taxon>
        <taxon>Pseudomonadati</taxon>
        <taxon>Nitrospirota</taxon>
        <taxon>Nitrospiria</taxon>
        <taxon>Nitrospirales</taxon>
        <taxon>Nitrospiraceae</taxon>
        <taxon>Candidatus Magnetominusculus</taxon>
    </lineage>
</organism>
<reference evidence="4 5" key="1">
    <citation type="submission" date="2015-11" db="EMBL/GenBank/DDBJ databases">
        <authorList>
            <person name="Lin W."/>
        </authorList>
    </citation>
    <scope>NUCLEOTIDE SEQUENCE [LARGE SCALE GENOMIC DNA]</scope>
    <source>
        <strain evidence="4 5">HCH-1</strain>
    </source>
</reference>
<dbReference type="PANTHER" id="PTHR33495">
    <property type="entry name" value="ANTI-SIGMA FACTOR ANTAGONIST TM_1081-RELATED-RELATED"/>
    <property type="match status" value="1"/>
</dbReference>
<keyword evidence="5" id="KW-1185">Reference proteome</keyword>
<dbReference type="Proteomes" id="UP000060487">
    <property type="component" value="Unassembled WGS sequence"/>
</dbReference>
<protein>
    <recommendedName>
        <fullName evidence="2">Anti-sigma factor antagonist</fullName>
    </recommendedName>
</protein>
<dbReference type="SUPFAM" id="SSF52091">
    <property type="entry name" value="SpoIIaa-like"/>
    <property type="match status" value="1"/>
</dbReference>
<dbReference type="CDD" id="cd07043">
    <property type="entry name" value="STAS_anti-anti-sigma_factors"/>
    <property type="match status" value="1"/>
</dbReference>
<evidence type="ECO:0000313" key="5">
    <source>
        <dbReference type="Proteomes" id="UP000060487"/>
    </source>
</evidence>
<evidence type="ECO:0000313" key="4">
    <source>
        <dbReference type="EMBL" id="KWT90956.1"/>
    </source>
</evidence>
<gene>
    <name evidence="4" type="ORF">ASN18_1040</name>
</gene>
<dbReference type="Gene3D" id="3.30.750.24">
    <property type="entry name" value="STAS domain"/>
    <property type="match status" value="1"/>
</dbReference>
<dbReference type="InterPro" id="IPR003658">
    <property type="entry name" value="Anti-sigma_ant"/>
</dbReference>
<evidence type="ECO:0000256" key="1">
    <source>
        <dbReference type="ARBA" id="ARBA00009013"/>
    </source>
</evidence>